<evidence type="ECO:0000256" key="1">
    <source>
        <dbReference type="ARBA" id="ARBA00006484"/>
    </source>
</evidence>
<dbReference type="SUPFAM" id="SSF51735">
    <property type="entry name" value="NAD(P)-binding Rossmann-fold domains"/>
    <property type="match status" value="1"/>
</dbReference>
<evidence type="ECO:0008006" key="4">
    <source>
        <dbReference type="Google" id="ProtNLM"/>
    </source>
</evidence>
<dbReference type="InterPro" id="IPR002347">
    <property type="entry name" value="SDR_fam"/>
</dbReference>
<accession>X1JC00</accession>
<dbReference type="InterPro" id="IPR036291">
    <property type="entry name" value="NAD(P)-bd_dom_sf"/>
</dbReference>
<dbReference type="GO" id="GO:0016491">
    <property type="term" value="F:oxidoreductase activity"/>
    <property type="evidence" value="ECO:0007669"/>
    <property type="project" value="UniProtKB-KW"/>
</dbReference>
<evidence type="ECO:0000313" key="3">
    <source>
        <dbReference type="EMBL" id="GAH67303.1"/>
    </source>
</evidence>
<dbReference type="PANTHER" id="PTHR43669:SF3">
    <property type="entry name" value="ALCOHOL DEHYDROGENASE, PUTATIVE (AFU_ORTHOLOGUE AFUA_3G03445)-RELATED"/>
    <property type="match status" value="1"/>
</dbReference>
<organism evidence="3">
    <name type="scientific">marine sediment metagenome</name>
    <dbReference type="NCBI Taxonomy" id="412755"/>
    <lineage>
        <taxon>unclassified sequences</taxon>
        <taxon>metagenomes</taxon>
        <taxon>ecological metagenomes</taxon>
    </lineage>
</organism>
<name>X1JC00_9ZZZZ</name>
<gene>
    <name evidence="3" type="ORF">S03H2_54512</name>
</gene>
<reference evidence="3" key="1">
    <citation type="journal article" date="2014" name="Front. Microbiol.">
        <title>High frequency of phylogenetically diverse reductive dehalogenase-homologous genes in deep subseafloor sedimentary metagenomes.</title>
        <authorList>
            <person name="Kawai M."/>
            <person name="Futagami T."/>
            <person name="Toyoda A."/>
            <person name="Takaki Y."/>
            <person name="Nishi S."/>
            <person name="Hori S."/>
            <person name="Arai W."/>
            <person name="Tsubouchi T."/>
            <person name="Morono Y."/>
            <person name="Uchiyama I."/>
            <person name="Ito T."/>
            <person name="Fujiyama A."/>
            <person name="Inagaki F."/>
            <person name="Takami H."/>
        </authorList>
    </citation>
    <scope>NUCLEOTIDE SEQUENCE</scope>
    <source>
        <strain evidence="3">Expedition CK06-06</strain>
    </source>
</reference>
<feature type="non-terminal residue" evidence="3">
    <location>
        <position position="85"/>
    </location>
</feature>
<protein>
    <recommendedName>
        <fullName evidence="4">SDR family NAD(P)-dependent oxidoreductase</fullName>
    </recommendedName>
</protein>
<dbReference type="Pfam" id="PF00106">
    <property type="entry name" value="adh_short"/>
    <property type="match status" value="1"/>
</dbReference>
<evidence type="ECO:0000256" key="2">
    <source>
        <dbReference type="ARBA" id="ARBA00023002"/>
    </source>
</evidence>
<sequence>MCDSKELKGKTAVITGAGSGLGRSIAIGIARAGANVVIADINIEEATQTCELITKEIPKVTAMAILCDVTKEADVEKAFATVKES</sequence>
<dbReference type="AlphaFoldDB" id="X1JC00"/>
<comment type="caution">
    <text evidence="3">The sequence shown here is derived from an EMBL/GenBank/DDBJ whole genome shotgun (WGS) entry which is preliminary data.</text>
</comment>
<keyword evidence="2" id="KW-0560">Oxidoreductase</keyword>
<dbReference type="Gene3D" id="3.40.50.720">
    <property type="entry name" value="NAD(P)-binding Rossmann-like Domain"/>
    <property type="match status" value="1"/>
</dbReference>
<proteinExistence type="inferred from homology"/>
<comment type="similarity">
    <text evidence="1">Belongs to the short-chain dehydrogenases/reductases (SDR) family.</text>
</comment>
<dbReference type="EMBL" id="BARU01034760">
    <property type="protein sequence ID" value="GAH67303.1"/>
    <property type="molecule type" value="Genomic_DNA"/>
</dbReference>
<dbReference type="PANTHER" id="PTHR43669">
    <property type="entry name" value="5-KETO-D-GLUCONATE 5-REDUCTASE"/>
    <property type="match status" value="1"/>
</dbReference>